<comment type="caution">
    <text evidence="1">The sequence shown here is derived from an EMBL/GenBank/DDBJ whole genome shotgun (WGS) entry which is preliminary data.</text>
</comment>
<proteinExistence type="predicted"/>
<accession>A0ABT4KJ30</accession>
<keyword evidence="2" id="KW-1185">Reference proteome</keyword>
<protein>
    <submittedName>
        <fullName evidence="1">Uncharacterized protein</fullName>
    </submittedName>
</protein>
<sequence length="40" mass="4463">MNEGEVAARDADTMPAAVYPNWFIDNLADEPVVQVLEKSR</sequence>
<dbReference type="RefSeq" id="WP_269282081.1">
    <property type="nucleotide sequence ID" value="NZ_JAPVOI010000004.1"/>
</dbReference>
<dbReference type="Proteomes" id="UP001079430">
    <property type="component" value="Unassembled WGS sequence"/>
</dbReference>
<evidence type="ECO:0000313" key="2">
    <source>
        <dbReference type="Proteomes" id="UP001079430"/>
    </source>
</evidence>
<organism evidence="1 2">
    <name type="scientific">Sinorhizobium psoraleae</name>
    <dbReference type="NCBI Taxonomy" id="520838"/>
    <lineage>
        <taxon>Bacteria</taxon>
        <taxon>Pseudomonadati</taxon>
        <taxon>Pseudomonadota</taxon>
        <taxon>Alphaproteobacteria</taxon>
        <taxon>Hyphomicrobiales</taxon>
        <taxon>Rhizobiaceae</taxon>
        <taxon>Sinorhizobium/Ensifer group</taxon>
        <taxon>Sinorhizobium</taxon>
    </lineage>
</organism>
<reference evidence="1" key="1">
    <citation type="submission" date="2022-10" db="EMBL/GenBank/DDBJ databases">
        <title>Whole genome sequencing of three plant growth promoting bacteria isolated from Vachellia tortilis subsp. raddiana in Morocco.</title>
        <authorList>
            <person name="Hnini M."/>
            <person name="Zouagui R."/>
            <person name="Zouagui H."/>
            <person name="Chemao Elfihri M.-W."/>
            <person name="Ibrahimi A."/>
            <person name="Sbabou L."/>
            <person name="Aurag J."/>
        </authorList>
    </citation>
    <scope>NUCLEOTIDE SEQUENCE</scope>
    <source>
        <strain evidence="1">LMR678</strain>
    </source>
</reference>
<evidence type="ECO:0000313" key="1">
    <source>
        <dbReference type="EMBL" id="MCZ4091985.1"/>
    </source>
</evidence>
<dbReference type="EMBL" id="JAPVOI010000004">
    <property type="protein sequence ID" value="MCZ4091985.1"/>
    <property type="molecule type" value="Genomic_DNA"/>
</dbReference>
<name>A0ABT4KJ30_9HYPH</name>
<gene>
    <name evidence="1" type="ORF">O3W52_18490</name>
</gene>